<dbReference type="EMBL" id="QPKB01000003">
    <property type="protein sequence ID" value="RWR80268.1"/>
    <property type="molecule type" value="Genomic_DNA"/>
</dbReference>
<evidence type="ECO:0000313" key="1">
    <source>
        <dbReference type="EMBL" id="RWR80268.1"/>
    </source>
</evidence>
<reference evidence="1 2" key="1">
    <citation type="journal article" date="2019" name="Nat. Plants">
        <title>Stout camphor tree genome fills gaps in understanding of flowering plant genome evolution.</title>
        <authorList>
            <person name="Chaw S.M."/>
            <person name="Liu Y.C."/>
            <person name="Wu Y.W."/>
            <person name="Wang H.Y."/>
            <person name="Lin C.I."/>
            <person name="Wu C.S."/>
            <person name="Ke H.M."/>
            <person name="Chang L.Y."/>
            <person name="Hsu C.Y."/>
            <person name="Yang H.T."/>
            <person name="Sudianto E."/>
            <person name="Hsu M.H."/>
            <person name="Wu K.P."/>
            <person name="Wang L.N."/>
            <person name="Leebens-Mack J.H."/>
            <person name="Tsai I.J."/>
        </authorList>
    </citation>
    <scope>NUCLEOTIDE SEQUENCE [LARGE SCALE GENOMIC DNA]</scope>
    <source>
        <strain evidence="2">cv. Chaw 1501</strain>
        <tissue evidence="1">Young leaves</tissue>
    </source>
</reference>
<evidence type="ECO:0000313" key="2">
    <source>
        <dbReference type="Proteomes" id="UP000283530"/>
    </source>
</evidence>
<organism evidence="1 2">
    <name type="scientific">Cinnamomum micranthum f. kanehirae</name>
    <dbReference type="NCBI Taxonomy" id="337451"/>
    <lineage>
        <taxon>Eukaryota</taxon>
        <taxon>Viridiplantae</taxon>
        <taxon>Streptophyta</taxon>
        <taxon>Embryophyta</taxon>
        <taxon>Tracheophyta</taxon>
        <taxon>Spermatophyta</taxon>
        <taxon>Magnoliopsida</taxon>
        <taxon>Magnoliidae</taxon>
        <taxon>Laurales</taxon>
        <taxon>Lauraceae</taxon>
        <taxon>Cinnamomum</taxon>
    </lineage>
</organism>
<proteinExistence type="predicted"/>
<sequence>MFLKRSTSSALLLLHHHHLFLPLRSLKTLTPPTSSPSPSPKSDRDAYFAAIHHISNIVRRDFYLERTLNKLSISPTSDLVYRVLRSCPSSPRRILPLLLLGPLPPLLLPHHRRI</sequence>
<name>A0A3S3MB22_9MAGN</name>
<dbReference type="STRING" id="337451.A0A3S3MB22"/>
<dbReference type="AlphaFoldDB" id="A0A3S3MB22"/>
<keyword evidence="2" id="KW-1185">Reference proteome</keyword>
<protein>
    <submittedName>
        <fullName evidence="1">Pentatricopeptide repeat-containing protein, mitochondrial</fullName>
    </submittedName>
</protein>
<dbReference type="OrthoDB" id="10468912at2759"/>
<dbReference type="Proteomes" id="UP000283530">
    <property type="component" value="Unassembled WGS sequence"/>
</dbReference>
<comment type="caution">
    <text evidence="1">The sequence shown here is derived from an EMBL/GenBank/DDBJ whole genome shotgun (WGS) entry which is preliminary data.</text>
</comment>
<gene>
    <name evidence="1" type="ORF">CKAN_00890000</name>
</gene>
<accession>A0A3S3MB22</accession>